<dbReference type="EMBL" id="BGPR01055759">
    <property type="protein sequence ID" value="GBO32304.1"/>
    <property type="molecule type" value="Genomic_DNA"/>
</dbReference>
<accession>A0A4Y2W6U2</accession>
<evidence type="ECO:0000313" key="2">
    <source>
        <dbReference type="Proteomes" id="UP000499080"/>
    </source>
</evidence>
<name>A0A4Y2W6U2_ARAVE</name>
<dbReference type="Proteomes" id="UP000499080">
    <property type="component" value="Unassembled WGS sequence"/>
</dbReference>
<reference evidence="1 2" key="1">
    <citation type="journal article" date="2019" name="Sci. Rep.">
        <title>Orb-weaving spider Araneus ventricosus genome elucidates the spidroin gene catalogue.</title>
        <authorList>
            <person name="Kono N."/>
            <person name="Nakamura H."/>
            <person name="Ohtoshi R."/>
            <person name="Moran D.A.P."/>
            <person name="Shinohara A."/>
            <person name="Yoshida Y."/>
            <person name="Fujiwara M."/>
            <person name="Mori M."/>
            <person name="Tomita M."/>
            <person name="Arakawa K."/>
        </authorList>
    </citation>
    <scope>NUCLEOTIDE SEQUENCE [LARGE SCALE GENOMIC DNA]</scope>
</reference>
<gene>
    <name evidence="1" type="ORF">AVEN_104724_1</name>
</gene>
<comment type="caution">
    <text evidence="1">The sequence shown here is derived from an EMBL/GenBank/DDBJ whole genome shotgun (WGS) entry which is preliminary data.</text>
</comment>
<organism evidence="1 2">
    <name type="scientific">Araneus ventricosus</name>
    <name type="common">Orbweaver spider</name>
    <name type="synonym">Epeira ventricosa</name>
    <dbReference type="NCBI Taxonomy" id="182803"/>
    <lineage>
        <taxon>Eukaryota</taxon>
        <taxon>Metazoa</taxon>
        <taxon>Ecdysozoa</taxon>
        <taxon>Arthropoda</taxon>
        <taxon>Chelicerata</taxon>
        <taxon>Arachnida</taxon>
        <taxon>Araneae</taxon>
        <taxon>Araneomorphae</taxon>
        <taxon>Entelegynae</taxon>
        <taxon>Araneoidea</taxon>
        <taxon>Araneidae</taxon>
        <taxon>Araneus</taxon>
    </lineage>
</organism>
<protein>
    <submittedName>
        <fullName evidence="1">Uncharacterized protein</fullName>
    </submittedName>
</protein>
<keyword evidence="2" id="KW-1185">Reference proteome</keyword>
<dbReference type="AlphaFoldDB" id="A0A4Y2W6U2"/>
<evidence type="ECO:0000313" key="1">
    <source>
        <dbReference type="EMBL" id="GBO32304.1"/>
    </source>
</evidence>
<sequence length="138" mass="15816">MAGYGRLRTQSVKVTGQLVCYKEENGIRFQMKLRKKSPWSKERPGSQYSSTIAQAVSHGLSLSWPTVRKICRSIVKWHSYKIHIGEPLNPADPDKHTHFARFLVTFITLEHFGVGRGAFYPRRSSEYSELSHTECCKS</sequence>
<proteinExistence type="predicted"/>